<proteinExistence type="inferred from homology"/>
<feature type="domain" description="Mannosylglycerate hydrolase MGH1-like glycoside hydrolase" evidence="5">
    <location>
        <begin position="325"/>
        <end position="580"/>
    </location>
</feature>
<dbReference type="InterPro" id="IPR054491">
    <property type="entry name" value="MGH1-like_GH"/>
</dbReference>
<dbReference type="Proteomes" id="UP000006757">
    <property type="component" value="Unassembled WGS sequence"/>
</dbReference>
<evidence type="ECO:0000256" key="4">
    <source>
        <dbReference type="SAM" id="SignalP"/>
    </source>
</evidence>
<sequence length="745" mass="80006">MLITLGLVLAVSAASAVGTRQARREQTGLKGPGIIDICSSCGPNSPLREARVSTLVHVPSGESFDFSLAAANGRDRVGLRLTAGSAVLFSNVGGHETRLGTGSRNTSRTISLDGWKKVELDWRGNNIFYRVYDSQAARPGAPLGGFTMDRLDVLPRKLHIAATGGTTIDGTAITHVVAGYPAGPGQLPTTASQGIYFPANKKVVPVPTWLSLSPSLPAPILDSDPDLVRLYNNTWQILLSKNILQPRPSSPLVRTYVDSGFDPTIMFQWDTLFSLQYAIYAHGGFDAIASLDNWYVVQGPTGEIRRAYNSRTGAIHPWAAGPNGVNPPLFAWAELAAFRQTADIDRVKRVLPALRAYADWVSVQMWSQASPHQLYWNNGNGNGMDNLPTQLGQGGDGGTNGVANVDMSSQMVLMRNSLAELEDAAGEGDRAADHRAWADAIAEKIRRLAWNEEDGRFYELTASGAQWKVDSLAGFWSLLAGVASPAQASRLRAALTDASRYWTDMVFPTLSQTDSRFDPKGDYWRGGVWAPTTFATIKGVQQTGDRALARAASERYLAGIRDAFDYSGTLFELYAPFKQSSAYISASYTGEKTGLLRPIVLPNVTLSGTHVAPGTDEKGSALNSRGGSDNLAKDQFVGWTGLAPITLLLENVIGIEADSPRGLITWDLQRTDRHGIANLNLGKTGTLTLIADARASPSSHTHICIIGEVSKSLTVEVTVGSTKVKMTLAAGAVNDCSSTATWQRG</sequence>
<keyword evidence="4" id="KW-0732">Signal</keyword>
<reference evidence="6 7" key="1">
    <citation type="journal article" date="2012" name="Eukaryot. Cell">
        <title>Genome sequence of the Trichosporon asahii environmental strain CBS 8904.</title>
        <authorList>
            <person name="Yang R.Y."/>
            <person name="Li H.T."/>
            <person name="Zhu H."/>
            <person name="Zhou G.P."/>
            <person name="Wang M."/>
            <person name="Wang L."/>
        </authorList>
    </citation>
    <scope>NUCLEOTIDE SEQUENCE [LARGE SCALE GENOMIC DNA]</scope>
    <source>
        <strain evidence="6 7">CBS 8904</strain>
    </source>
</reference>
<evidence type="ECO:0000256" key="1">
    <source>
        <dbReference type="ARBA" id="ARBA00010833"/>
    </source>
</evidence>
<dbReference type="InterPro" id="IPR008928">
    <property type="entry name" value="6-hairpin_glycosidase_sf"/>
</dbReference>
<accession>K1VJM0</accession>
<feature type="chain" id="PRO_5003853843" description="Mannosylglycerate hydrolase MGH1-like glycoside hydrolase domain-containing protein" evidence="4">
    <location>
        <begin position="17"/>
        <end position="745"/>
    </location>
</feature>
<name>K1VJM0_TRIAC</name>
<organism evidence="6 7">
    <name type="scientific">Trichosporon asahii var. asahii (strain CBS 8904)</name>
    <name type="common">Yeast</name>
    <dbReference type="NCBI Taxonomy" id="1220162"/>
    <lineage>
        <taxon>Eukaryota</taxon>
        <taxon>Fungi</taxon>
        <taxon>Dikarya</taxon>
        <taxon>Basidiomycota</taxon>
        <taxon>Agaricomycotina</taxon>
        <taxon>Tremellomycetes</taxon>
        <taxon>Trichosporonales</taxon>
        <taxon>Trichosporonaceae</taxon>
        <taxon>Trichosporon</taxon>
    </lineage>
</organism>
<dbReference type="Pfam" id="PF22422">
    <property type="entry name" value="MGH1-like_GH"/>
    <property type="match status" value="1"/>
</dbReference>
<dbReference type="InterPro" id="IPR012341">
    <property type="entry name" value="6hp_glycosidase-like_sf"/>
</dbReference>
<dbReference type="PANTHER" id="PTHR10412:SF11">
    <property type="entry name" value="MANNOSYL-OLIGOSACCHARIDE GLUCOSIDASE"/>
    <property type="match status" value="1"/>
</dbReference>
<evidence type="ECO:0000256" key="3">
    <source>
        <dbReference type="ARBA" id="ARBA00023295"/>
    </source>
</evidence>
<gene>
    <name evidence="6" type="ORF">A1Q2_04723</name>
</gene>
<dbReference type="GO" id="GO:0005789">
    <property type="term" value="C:endoplasmic reticulum membrane"/>
    <property type="evidence" value="ECO:0007669"/>
    <property type="project" value="TreeGrafter"/>
</dbReference>
<dbReference type="InterPro" id="IPR004888">
    <property type="entry name" value="Glycoside_hydrolase_63"/>
</dbReference>
<keyword evidence="2" id="KW-0378">Hydrolase</keyword>
<evidence type="ECO:0000259" key="5">
    <source>
        <dbReference type="Pfam" id="PF22422"/>
    </source>
</evidence>
<dbReference type="eggNOG" id="ENOG502SBXJ">
    <property type="taxonomic scope" value="Eukaryota"/>
</dbReference>
<comment type="caution">
    <text evidence="6">The sequence shown here is derived from an EMBL/GenBank/DDBJ whole genome shotgun (WGS) entry which is preliminary data.</text>
</comment>
<feature type="signal peptide" evidence="4">
    <location>
        <begin position="1"/>
        <end position="16"/>
    </location>
</feature>
<evidence type="ECO:0000256" key="2">
    <source>
        <dbReference type="ARBA" id="ARBA00022801"/>
    </source>
</evidence>
<dbReference type="HOGENOM" id="CLU_373059_0_0_1"/>
<dbReference type="PANTHER" id="PTHR10412">
    <property type="entry name" value="MANNOSYL-OLIGOSACCHARIDE GLUCOSIDASE"/>
    <property type="match status" value="1"/>
</dbReference>
<protein>
    <recommendedName>
        <fullName evidence="5">Mannosylglycerate hydrolase MGH1-like glycoside hydrolase domain-containing protein</fullName>
    </recommendedName>
</protein>
<evidence type="ECO:0000313" key="7">
    <source>
        <dbReference type="Proteomes" id="UP000006757"/>
    </source>
</evidence>
<dbReference type="GO" id="GO:0009311">
    <property type="term" value="P:oligosaccharide metabolic process"/>
    <property type="evidence" value="ECO:0007669"/>
    <property type="project" value="InterPro"/>
</dbReference>
<dbReference type="GO" id="GO:0004573">
    <property type="term" value="F:Glc3Man9GlcNAc2 oligosaccharide glucosidase activity"/>
    <property type="evidence" value="ECO:0007669"/>
    <property type="project" value="InterPro"/>
</dbReference>
<keyword evidence="3" id="KW-0326">Glycosidase</keyword>
<dbReference type="SUPFAM" id="SSF48208">
    <property type="entry name" value="Six-hairpin glycosidases"/>
    <property type="match status" value="1"/>
</dbReference>
<comment type="similarity">
    <text evidence="1">Belongs to the glycosyl hydrolase 63 family.</text>
</comment>
<dbReference type="Gene3D" id="1.50.10.10">
    <property type="match status" value="1"/>
</dbReference>
<keyword evidence="7" id="KW-1185">Reference proteome</keyword>
<dbReference type="InParanoid" id="K1VJM0"/>
<dbReference type="EMBL" id="AMBO01000330">
    <property type="protein sequence ID" value="EKD00956.1"/>
    <property type="molecule type" value="Genomic_DNA"/>
</dbReference>
<evidence type="ECO:0000313" key="6">
    <source>
        <dbReference type="EMBL" id="EKD00956.1"/>
    </source>
</evidence>
<dbReference type="AlphaFoldDB" id="K1VJM0"/>
<dbReference type="GO" id="GO:0006487">
    <property type="term" value="P:protein N-linked glycosylation"/>
    <property type="evidence" value="ECO:0007669"/>
    <property type="project" value="TreeGrafter"/>
</dbReference>